<evidence type="ECO:0000313" key="3">
    <source>
        <dbReference type="Proteomes" id="UP000762703"/>
    </source>
</evidence>
<keyword evidence="2" id="KW-0808">Transferase</keyword>
<organism evidence="2 3">
    <name type="scientific">Methanobrevibacter millerae</name>
    <dbReference type="NCBI Taxonomy" id="230361"/>
    <lineage>
        <taxon>Archaea</taxon>
        <taxon>Methanobacteriati</taxon>
        <taxon>Methanobacteriota</taxon>
        <taxon>Methanomada group</taxon>
        <taxon>Methanobacteria</taxon>
        <taxon>Methanobacteriales</taxon>
        <taxon>Methanobacteriaceae</taxon>
        <taxon>Methanobrevibacter</taxon>
    </lineage>
</organism>
<feature type="coiled-coil region" evidence="1">
    <location>
        <begin position="1"/>
        <end position="46"/>
    </location>
</feature>
<keyword evidence="2" id="KW-0012">Acyltransferase</keyword>
<feature type="coiled-coil region" evidence="1">
    <location>
        <begin position="79"/>
        <end position="224"/>
    </location>
</feature>
<dbReference type="GO" id="GO:0016746">
    <property type="term" value="F:acyltransferase activity"/>
    <property type="evidence" value="ECO:0007669"/>
    <property type="project" value="UniProtKB-KW"/>
</dbReference>
<name>A0A8T3VCL3_9EURY</name>
<gene>
    <name evidence="2" type="ORF">E7Z73_08300</name>
</gene>
<dbReference type="Gene3D" id="1.10.287.1490">
    <property type="match status" value="1"/>
</dbReference>
<dbReference type="AlphaFoldDB" id="A0A8T3VCL3"/>
<dbReference type="EMBL" id="SUTE01000071">
    <property type="protein sequence ID" value="MBE6505718.1"/>
    <property type="molecule type" value="Genomic_DNA"/>
</dbReference>
<protein>
    <submittedName>
        <fullName evidence="2">Acyltransferase</fullName>
    </submittedName>
</protein>
<evidence type="ECO:0000313" key="2">
    <source>
        <dbReference type="EMBL" id="MBE6505718.1"/>
    </source>
</evidence>
<evidence type="ECO:0000256" key="1">
    <source>
        <dbReference type="SAM" id="Coils"/>
    </source>
</evidence>
<proteinExistence type="predicted"/>
<reference evidence="2" key="1">
    <citation type="submission" date="2019-04" db="EMBL/GenBank/DDBJ databases">
        <title>Evolution of Biomass-Degrading Anaerobic Consortia Revealed by Metagenomics.</title>
        <authorList>
            <person name="Peng X."/>
        </authorList>
    </citation>
    <scope>NUCLEOTIDE SEQUENCE</scope>
    <source>
        <strain evidence="2">SIG12</strain>
    </source>
</reference>
<sequence length="232" mass="26957">MKEKESKLKNQSNELNYLTNTIIPDLKKENSNLKSLKVELTNALDKTSRKYYDQLDINEDLSNRIGELGADNAVSKARSDRLESELQSIRDDYEEKIKSLEVEISNLEASDVDELEKINQNLRDDLKTSNDELDDTKKQNEELRAEVDDLRKKLIEMGDYKEEVDENAKKSIDKLKDEIVSLKSELKIKQSNYDKLSNESQKTIADLRNQIERLKNDSEKKSDKGGFFDRFK</sequence>
<accession>A0A8T3VCL3</accession>
<dbReference type="Proteomes" id="UP000762703">
    <property type="component" value="Unassembled WGS sequence"/>
</dbReference>
<keyword evidence="1" id="KW-0175">Coiled coil</keyword>
<comment type="caution">
    <text evidence="2">The sequence shown here is derived from an EMBL/GenBank/DDBJ whole genome shotgun (WGS) entry which is preliminary data.</text>
</comment>